<reference evidence="1" key="1">
    <citation type="submission" date="2024-05" db="EMBL/GenBank/DDBJ databases">
        <authorList>
            <person name="Badawy S."/>
            <person name="Skurnik M."/>
        </authorList>
    </citation>
    <scope>NUCLEOTIDE SEQUENCE</scope>
</reference>
<sequence>MNDIELLVHKICTISLVLDNANTVQSSLLRINKVGSSLYLEVKAGFAGQYNDKIKEEVKGNEDAFIEVCATVGSNPISVSPLMRNENSEFDSSFEGYLWYNYGDDYFIYQNSKTDYSEEGIKFIDPYNEAEVFQTSLIYNTNQMKYLMLFSTMHLNPLKDNLKFFIRLELVDIAYDLLMQGYSYEV</sequence>
<accession>A0AAU7PH09</accession>
<name>A0AAU7PH09_9CAUD</name>
<protein>
    <submittedName>
        <fullName evidence="1">Uncharacterized protein</fullName>
    </submittedName>
</protein>
<dbReference type="EMBL" id="PP777464">
    <property type="protein sequence ID" value="XBS49178.1"/>
    <property type="molecule type" value="Genomic_DNA"/>
</dbReference>
<organism evidence="1">
    <name type="scientific">Escherichia phage fEgEco12</name>
    <dbReference type="NCBI Taxonomy" id="3158837"/>
    <lineage>
        <taxon>Viruses</taxon>
        <taxon>Duplodnaviria</taxon>
        <taxon>Heunggongvirae</taxon>
        <taxon>Uroviricota</taxon>
        <taxon>Caudoviricetes</taxon>
    </lineage>
</organism>
<evidence type="ECO:0000313" key="1">
    <source>
        <dbReference type="EMBL" id="XBS49178.1"/>
    </source>
</evidence>
<proteinExistence type="predicted"/>